<protein>
    <submittedName>
        <fullName evidence="1">Endoribonuclease MazF3</fullName>
        <ecNumber evidence="1">3.1.-.-</ecNumber>
    </submittedName>
</protein>
<dbReference type="OrthoDB" id="129434at2"/>
<dbReference type="AlphaFoldDB" id="A0A399E239"/>
<name>A0A399E239_9DEIN</name>
<dbReference type="PANTHER" id="PTHR33988">
    <property type="entry name" value="ENDORIBONUCLEASE MAZF-RELATED"/>
    <property type="match status" value="1"/>
</dbReference>
<dbReference type="Proteomes" id="UP000266089">
    <property type="component" value="Unassembled WGS sequence"/>
</dbReference>
<comment type="caution">
    <text evidence="1">The sequence shown here is derived from an EMBL/GenBank/DDBJ whole genome shotgun (WGS) entry which is preliminary data.</text>
</comment>
<dbReference type="GO" id="GO:0016787">
    <property type="term" value="F:hydrolase activity"/>
    <property type="evidence" value="ECO:0007669"/>
    <property type="project" value="UniProtKB-KW"/>
</dbReference>
<organism evidence="1 2">
    <name type="scientific">Meiothermus taiwanensis</name>
    <dbReference type="NCBI Taxonomy" id="172827"/>
    <lineage>
        <taxon>Bacteria</taxon>
        <taxon>Thermotogati</taxon>
        <taxon>Deinococcota</taxon>
        <taxon>Deinococci</taxon>
        <taxon>Thermales</taxon>
        <taxon>Thermaceae</taxon>
        <taxon>Meiothermus</taxon>
    </lineage>
</organism>
<dbReference type="PANTHER" id="PTHR33988:SF2">
    <property type="entry name" value="ENDORIBONUCLEASE MAZF"/>
    <property type="match status" value="1"/>
</dbReference>
<evidence type="ECO:0000313" key="2">
    <source>
        <dbReference type="Proteomes" id="UP000266089"/>
    </source>
</evidence>
<dbReference type="InterPro" id="IPR003477">
    <property type="entry name" value="PemK-like"/>
</dbReference>
<accession>A0A399E239</accession>
<dbReference type="EMBL" id="QWKX01000021">
    <property type="protein sequence ID" value="RIH77858.1"/>
    <property type="molecule type" value="Genomic_DNA"/>
</dbReference>
<dbReference type="GO" id="GO:0006402">
    <property type="term" value="P:mRNA catabolic process"/>
    <property type="evidence" value="ECO:0007669"/>
    <property type="project" value="TreeGrafter"/>
</dbReference>
<dbReference type="GO" id="GO:0016075">
    <property type="term" value="P:rRNA catabolic process"/>
    <property type="evidence" value="ECO:0007669"/>
    <property type="project" value="TreeGrafter"/>
</dbReference>
<gene>
    <name evidence="1" type="primary">mazF3</name>
    <name evidence="1" type="ORF">Mcate_01115</name>
</gene>
<dbReference type="Pfam" id="PF02452">
    <property type="entry name" value="PemK_toxin"/>
    <property type="match status" value="1"/>
</dbReference>
<evidence type="ECO:0000313" key="1">
    <source>
        <dbReference type="EMBL" id="RIH77858.1"/>
    </source>
</evidence>
<dbReference type="EC" id="3.1.-.-" evidence="1"/>
<dbReference type="SUPFAM" id="SSF50118">
    <property type="entry name" value="Cell growth inhibitor/plasmid maintenance toxic component"/>
    <property type="match status" value="1"/>
</dbReference>
<dbReference type="InterPro" id="IPR011067">
    <property type="entry name" value="Plasmid_toxin/cell-grow_inhib"/>
</dbReference>
<proteinExistence type="predicted"/>
<sequence length="115" mass="13119">MKRGELYRIENRNTDDPKRRRVYVLVSRQSLIDSPHSTVVCAPVFSSYHGIATQVPVGVEEGLKHQSSIHCDDLTRIEKSRLTQYVGRLSPQKMAELDRALAIALDLPEPEEYEI</sequence>
<dbReference type="RefSeq" id="WP_027887707.1">
    <property type="nucleotide sequence ID" value="NZ_JBHSXZ010000047.1"/>
</dbReference>
<keyword evidence="1" id="KW-0378">Hydrolase</keyword>
<dbReference type="GO" id="GO:0003677">
    <property type="term" value="F:DNA binding"/>
    <property type="evidence" value="ECO:0007669"/>
    <property type="project" value="InterPro"/>
</dbReference>
<reference evidence="1 2" key="1">
    <citation type="submission" date="2018-08" db="EMBL/GenBank/DDBJ databases">
        <title>Meiothermus cateniformans JCM 15151 genome sequencing project.</title>
        <authorList>
            <person name="Da Costa M.S."/>
            <person name="Albuquerque L."/>
            <person name="Raposo P."/>
            <person name="Froufe H.J.C."/>
            <person name="Barroso C.S."/>
            <person name="Egas C."/>
        </authorList>
    </citation>
    <scope>NUCLEOTIDE SEQUENCE [LARGE SCALE GENOMIC DNA]</scope>
    <source>
        <strain evidence="1 2">JCM 15151</strain>
    </source>
</reference>
<dbReference type="GO" id="GO:0004521">
    <property type="term" value="F:RNA endonuclease activity"/>
    <property type="evidence" value="ECO:0007669"/>
    <property type="project" value="TreeGrafter"/>
</dbReference>
<dbReference type="Gene3D" id="2.30.30.110">
    <property type="match status" value="1"/>
</dbReference>